<gene>
    <name evidence="2" type="ORF">EJB05_39251</name>
</gene>
<feature type="domain" description="F-box" evidence="1">
    <location>
        <begin position="13"/>
        <end position="61"/>
    </location>
</feature>
<organism evidence="2 3">
    <name type="scientific">Eragrostis curvula</name>
    <name type="common">weeping love grass</name>
    <dbReference type="NCBI Taxonomy" id="38414"/>
    <lineage>
        <taxon>Eukaryota</taxon>
        <taxon>Viridiplantae</taxon>
        <taxon>Streptophyta</taxon>
        <taxon>Embryophyta</taxon>
        <taxon>Tracheophyta</taxon>
        <taxon>Spermatophyta</taxon>
        <taxon>Magnoliopsida</taxon>
        <taxon>Liliopsida</taxon>
        <taxon>Poales</taxon>
        <taxon>Poaceae</taxon>
        <taxon>PACMAD clade</taxon>
        <taxon>Chloridoideae</taxon>
        <taxon>Eragrostideae</taxon>
        <taxon>Eragrostidinae</taxon>
        <taxon>Eragrostis</taxon>
    </lineage>
</organism>
<dbReference type="PANTHER" id="PTHR38926:SF79">
    <property type="entry name" value="OS08G0195800 PROTEIN"/>
    <property type="match status" value="1"/>
</dbReference>
<dbReference type="Pfam" id="PF12937">
    <property type="entry name" value="F-box-like"/>
    <property type="match status" value="1"/>
</dbReference>
<dbReference type="InterPro" id="IPR001810">
    <property type="entry name" value="F-box_dom"/>
</dbReference>
<feature type="non-terminal residue" evidence="2">
    <location>
        <position position="1"/>
    </location>
</feature>
<reference evidence="2 3" key="1">
    <citation type="journal article" date="2019" name="Sci. Rep.">
        <title>A high-quality genome of Eragrostis curvula grass provides insights into Poaceae evolution and supports new strategies to enhance forage quality.</title>
        <authorList>
            <person name="Carballo J."/>
            <person name="Santos B.A.C.M."/>
            <person name="Zappacosta D."/>
            <person name="Garbus I."/>
            <person name="Selva J.P."/>
            <person name="Gallo C.A."/>
            <person name="Diaz A."/>
            <person name="Albertini E."/>
            <person name="Caccamo M."/>
            <person name="Echenique V."/>
        </authorList>
    </citation>
    <scope>NUCLEOTIDE SEQUENCE [LARGE SCALE GENOMIC DNA]</scope>
    <source>
        <strain evidence="3">cv. Victoria</strain>
        <tissue evidence="2">Leaf</tissue>
    </source>
</reference>
<protein>
    <recommendedName>
        <fullName evidence="1">F-box domain-containing protein</fullName>
    </recommendedName>
</protein>
<dbReference type="SUPFAM" id="SSF52047">
    <property type="entry name" value="RNI-like"/>
    <property type="match status" value="1"/>
</dbReference>
<dbReference type="Gramene" id="TVU15713">
    <property type="protein sequence ID" value="TVU15713"/>
    <property type="gene ID" value="EJB05_39251"/>
</dbReference>
<comment type="caution">
    <text evidence="2">The sequence shown here is derived from an EMBL/GenBank/DDBJ whole genome shotgun (WGS) entry which is preliminary data.</text>
</comment>
<name>A0A5J9TWD2_9POAL</name>
<dbReference type="Gene3D" id="1.20.1280.50">
    <property type="match status" value="1"/>
</dbReference>
<dbReference type="Gene3D" id="3.80.10.10">
    <property type="entry name" value="Ribonuclease Inhibitor"/>
    <property type="match status" value="1"/>
</dbReference>
<evidence type="ECO:0000259" key="1">
    <source>
        <dbReference type="PROSITE" id="PS50181"/>
    </source>
</evidence>
<dbReference type="Proteomes" id="UP000324897">
    <property type="component" value="Unassembled WGS sequence"/>
</dbReference>
<dbReference type="InterPro" id="IPR001611">
    <property type="entry name" value="Leu-rich_rpt"/>
</dbReference>
<dbReference type="InterPro" id="IPR036047">
    <property type="entry name" value="F-box-like_dom_sf"/>
</dbReference>
<keyword evidence="3" id="KW-1185">Reference proteome</keyword>
<evidence type="ECO:0000313" key="2">
    <source>
        <dbReference type="EMBL" id="TVU15713.1"/>
    </source>
</evidence>
<dbReference type="AlphaFoldDB" id="A0A5J9TWD2"/>
<sequence length="264" mass="30442">MLSYRRRHRRKPWRNWADLPTDPLLEILGRLDHIDVLMSADLVCRSWRQATRDEPSLWRRITMRGDKEIAAKLNLCAMAFEAVRRSEGQCEAFCGEYAGDDGLLLFLVKQAPCLKSLRLRSCDGITSEGLRDALKDLPLLEELELSLCYHVYDGHVYKIVANACPQLEHFRLSKLRFHYKNRMVDSEAQRIASMRGLRSLQLFSIALTNEVLATILDSCPKLESLDIRHCFNIKLDQVMLTKCARIKTVRLPGDPTDDYDFEAT</sequence>
<dbReference type="PROSITE" id="PS50181">
    <property type="entry name" value="FBOX"/>
    <property type="match status" value="1"/>
</dbReference>
<accession>A0A5J9TWD2</accession>
<dbReference type="PANTHER" id="PTHR38926">
    <property type="entry name" value="F-BOX DOMAIN CONTAINING PROTEIN, EXPRESSED"/>
    <property type="match status" value="1"/>
</dbReference>
<dbReference type="OrthoDB" id="695771at2759"/>
<dbReference type="SUPFAM" id="SSF81383">
    <property type="entry name" value="F-box domain"/>
    <property type="match status" value="1"/>
</dbReference>
<dbReference type="EMBL" id="RWGY01000031">
    <property type="protein sequence ID" value="TVU15713.1"/>
    <property type="molecule type" value="Genomic_DNA"/>
</dbReference>
<proteinExistence type="predicted"/>
<dbReference type="InterPro" id="IPR032675">
    <property type="entry name" value="LRR_dom_sf"/>
</dbReference>
<dbReference type="Pfam" id="PF13516">
    <property type="entry name" value="LRR_6"/>
    <property type="match status" value="1"/>
</dbReference>
<evidence type="ECO:0000313" key="3">
    <source>
        <dbReference type="Proteomes" id="UP000324897"/>
    </source>
</evidence>